<dbReference type="GeneID" id="54780324"/>
<evidence type="ECO:0000259" key="5">
    <source>
        <dbReference type="PROSITE" id="PS50011"/>
    </source>
</evidence>
<dbReference type="PROSITE" id="PS00108">
    <property type="entry name" value="PROTEIN_KINASE_ST"/>
    <property type="match status" value="1"/>
</dbReference>
<dbReference type="EMBL" id="SWFT01000050">
    <property type="protein sequence ID" value="KAA8905243.1"/>
    <property type="molecule type" value="Genomic_DNA"/>
</dbReference>
<keyword evidence="2 3" id="KW-0067">ATP-binding</keyword>
<dbReference type="GO" id="GO:0004674">
    <property type="term" value="F:protein serine/threonine kinase activity"/>
    <property type="evidence" value="ECO:0007669"/>
    <property type="project" value="TreeGrafter"/>
</dbReference>
<dbReference type="GO" id="GO:0035556">
    <property type="term" value="P:intracellular signal transduction"/>
    <property type="evidence" value="ECO:0007669"/>
    <property type="project" value="TreeGrafter"/>
</dbReference>
<sequence>MEVEPKPDLWIQVPSTPPSPQAEVPSPSKSPQQPQPPCDPVEYERIRELPTPVVNNGSFAFTGELVFNKPRANPSGSSPPRVISDYRPALSLDRSNSVGSKRVSSQPPVAGLARASSMKSPSPPIKAQELETHSSPNYLGRVFVAPKTGTEYNVTHQIGRGNFSTVVSAVSGLGRMVAVKIIRIPPIRDKITNFKSFLVRELNVLSHLNHPCIVQLVDFSTSLSIDPQDLVDTAIFKADSQVDLTTTNQQMNQADFDAIDKCRDQLIFLNYCQGGNLYQFIIAHPPPLASPDADVYWRILQRIAHELMAAVSYMHSHNIVHRDIKLENVLLNYEIGDMIHLATSSHGFGTTALINLTDFGLSKRLGSSNELLQTRCGSTDYVPPEVLMGLKYDGRLTDSWSVGVVLYSLLERRLPFDAPPTEALAKAGVSPSVIRRRQAKNNPSHRIAMIDWHWNHVTDMVEDEQLSNEVRRIIESLQKAVNVLLVRKEKRCHVSQLVDFSVIPQGFMN</sequence>
<dbReference type="PROSITE" id="PS00107">
    <property type="entry name" value="PROTEIN_KINASE_ATP"/>
    <property type="match status" value="1"/>
</dbReference>
<dbReference type="RefSeq" id="XP_034013629.1">
    <property type="nucleotide sequence ID" value="XM_034154240.1"/>
</dbReference>
<dbReference type="OrthoDB" id="410920at2759"/>
<dbReference type="PANTHER" id="PTHR24346">
    <property type="entry name" value="MAP/MICROTUBULE AFFINITY-REGULATING KINASE"/>
    <property type="match status" value="1"/>
</dbReference>
<keyword evidence="7" id="KW-1185">Reference proteome</keyword>
<proteinExistence type="predicted"/>
<dbReference type="AlphaFoldDB" id="A0A642UTS2"/>
<comment type="caution">
    <text evidence="6">The sequence shown here is derived from an EMBL/GenBank/DDBJ whole genome shotgun (WGS) entry which is preliminary data.</text>
</comment>
<evidence type="ECO:0000256" key="1">
    <source>
        <dbReference type="ARBA" id="ARBA00022741"/>
    </source>
</evidence>
<name>A0A642UTS2_DIURU</name>
<dbReference type="InterPro" id="IPR000719">
    <property type="entry name" value="Prot_kinase_dom"/>
</dbReference>
<dbReference type="InterPro" id="IPR008271">
    <property type="entry name" value="Ser/Thr_kinase_AS"/>
</dbReference>
<dbReference type="Proteomes" id="UP000449547">
    <property type="component" value="Unassembled WGS sequence"/>
</dbReference>
<dbReference type="GO" id="GO:0030447">
    <property type="term" value="P:filamentous growth"/>
    <property type="evidence" value="ECO:0007669"/>
    <property type="project" value="UniProtKB-ARBA"/>
</dbReference>
<protein>
    <recommendedName>
        <fullName evidence="5">Protein kinase domain-containing protein</fullName>
    </recommendedName>
</protein>
<dbReference type="VEuPathDB" id="FungiDB:DIURU_001671"/>
<dbReference type="GO" id="GO:0005737">
    <property type="term" value="C:cytoplasm"/>
    <property type="evidence" value="ECO:0007669"/>
    <property type="project" value="TreeGrafter"/>
</dbReference>
<dbReference type="SMART" id="SM00220">
    <property type="entry name" value="S_TKc"/>
    <property type="match status" value="1"/>
</dbReference>
<evidence type="ECO:0000256" key="2">
    <source>
        <dbReference type="ARBA" id="ARBA00022840"/>
    </source>
</evidence>
<dbReference type="PANTHER" id="PTHR24346:SF30">
    <property type="entry name" value="MATERNAL EMBRYONIC LEUCINE ZIPPER KINASE"/>
    <property type="match status" value="1"/>
</dbReference>
<organism evidence="6 7">
    <name type="scientific">Diutina rugosa</name>
    <name type="common">Yeast</name>
    <name type="synonym">Candida rugosa</name>
    <dbReference type="NCBI Taxonomy" id="5481"/>
    <lineage>
        <taxon>Eukaryota</taxon>
        <taxon>Fungi</taxon>
        <taxon>Dikarya</taxon>
        <taxon>Ascomycota</taxon>
        <taxon>Saccharomycotina</taxon>
        <taxon>Pichiomycetes</taxon>
        <taxon>Debaryomycetaceae</taxon>
        <taxon>Diutina</taxon>
    </lineage>
</organism>
<feature type="domain" description="Protein kinase" evidence="5">
    <location>
        <begin position="152"/>
        <end position="508"/>
    </location>
</feature>
<keyword evidence="1 3" id="KW-0547">Nucleotide-binding</keyword>
<feature type="compositionally biased region" description="Polar residues" evidence="4">
    <location>
        <begin position="93"/>
        <end position="107"/>
    </location>
</feature>
<accession>A0A642UTS2</accession>
<dbReference type="InterPro" id="IPR011009">
    <property type="entry name" value="Kinase-like_dom_sf"/>
</dbReference>
<gene>
    <name evidence="6" type="ORF">DIURU_001671</name>
</gene>
<dbReference type="Gene3D" id="3.30.200.20">
    <property type="entry name" value="Phosphorylase Kinase, domain 1"/>
    <property type="match status" value="1"/>
</dbReference>
<evidence type="ECO:0000256" key="3">
    <source>
        <dbReference type="PROSITE-ProRule" id="PRU10141"/>
    </source>
</evidence>
<feature type="binding site" evidence="3">
    <location>
        <position position="180"/>
    </location>
    <ligand>
        <name>ATP</name>
        <dbReference type="ChEBI" id="CHEBI:30616"/>
    </ligand>
</feature>
<feature type="region of interest" description="Disordered" evidence="4">
    <location>
        <begin position="93"/>
        <end position="131"/>
    </location>
</feature>
<dbReference type="SUPFAM" id="SSF56112">
    <property type="entry name" value="Protein kinase-like (PK-like)"/>
    <property type="match status" value="1"/>
</dbReference>
<dbReference type="Pfam" id="PF00069">
    <property type="entry name" value="Pkinase"/>
    <property type="match status" value="1"/>
</dbReference>
<feature type="region of interest" description="Disordered" evidence="4">
    <location>
        <begin position="1"/>
        <end position="54"/>
    </location>
</feature>
<evidence type="ECO:0000313" key="7">
    <source>
        <dbReference type="Proteomes" id="UP000449547"/>
    </source>
</evidence>
<evidence type="ECO:0000256" key="4">
    <source>
        <dbReference type="SAM" id="MobiDB-lite"/>
    </source>
</evidence>
<dbReference type="InterPro" id="IPR017441">
    <property type="entry name" value="Protein_kinase_ATP_BS"/>
</dbReference>
<dbReference type="GO" id="GO:0005524">
    <property type="term" value="F:ATP binding"/>
    <property type="evidence" value="ECO:0007669"/>
    <property type="project" value="UniProtKB-UniRule"/>
</dbReference>
<reference evidence="6 7" key="1">
    <citation type="submission" date="2019-07" db="EMBL/GenBank/DDBJ databases">
        <title>Genome assembly of two rare yeast pathogens: Diutina rugosa and Trichomonascus ciferrii.</title>
        <authorList>
            <person name="Mixao V."/>
            <person name="Saus E."/>
            <person name="Hansen A."/>
            <person name="Lass-Flor C."/>
            <person name="Gabaldon T."/>
        </authorList>
    </citation>
    <scope>NUCLEOTIDE SEQUENCE [LARGE SCALE GENOMIC DNA]</scope>
    <source>
        <strain evidence="6 7">CBS 613</strain>
    </source>
</reference>
<evidence type="ECO:0000313" key="6">
    <source>
        <dbReference type="EMBL" id="KAA8905243.1"/>
    </source>
</evidence>
<dbReference type="PROSITE" id="PS50011">
    <property type="entry name" value="PROTEIN_KINASE_DOM"/>
    <property type="match status" value="1"/>
</dbReference>
<dbReference type="Gene3D" id="1.10.510.10">
    <property type="entry name" value="Transferase(Phosphotransferase) domain 1"/>
    <property type="match status" value="1"/>
</dbReference>
<dbReference type="OMA" id="RIAMIDW"/>